<feature type="domain" description="DUF3427" evidence="3">
    <location>
        <begin position="9"/>
        <end position="119"/>
    </location>
</feature>
<dbReference type="InterPro" id="IPR018306">
    <property type="entry name" value="Phage_T5_Orf172_DNA-bd"/>
</dbReference>
<dbReference type="InterPro" id="IPR035901">
    <property type="entry name" value="GIY-YIG_endonuc_sf"/>
</dbReference>
<dbReference type="Pfam" id="PF11907">
    <property type="entry name" value="DUF3427"/>
    <property type="match status" value="1"/>
</dbReference>
<gene>
    <name evidence="4" type="ORF">OAN307_c18810</name>
</gene>
<dbReference type="Gene3D" id="3.40.1440.10">
    <property type="entry name" value="GIY-YIG endonuclease"/>
    <property type="match status" value="1"/>
</dbReference>
<dbReference type="InterPro" id="IPR021835">
    <property type="entry name" value="DUF3427"/>
</dbReference>
<reference evidence="4 5" key="1">
    <citation type="journal article" date="2013" name="PLoS ONE">
        <title>Poles Apart: Arctic and Antarctic Octadecabacter strains Share High Genome Plasticity and a New Type of Xanthorhodopsin.</title>
        <authorList>
            <person name="Vollmers J."/>
            <person name="Voget S."/>
            <person name="Dietrich S."/>
            <person name="Gollnow K."/>
            <person name="Smits M."/>
            <person name="Meyer K."/>
            <person name="Brinkhoff T."/>
            <person name="Simon M."/>
            <person name="Daniel R."/>
        </authorList>
    </citation>
    <scope>NUCLEOTIDE SEQUENCE [LARGE SCALE GENOMIC DNA]</scope>
    <source>
        <strain evidence="4 5">307</strain>
    </source>
</reference>
<accession>M9R6Z6</accession>
<dbReference type="KEGG" id="oat:OAN307_c18810"/>
<dbReference type="OrthoDB" id="7858931at2"/>
<evidence type="ECO:0000313" key="4">
    <source>
        <dbReference type="EMBL" id="AGI67533.1"/>
    </source>
</evidence>
<dbReference type="AlphaFoldDB" id="M9R6Z6"/>
<organism evidence="4 5">
    <name type="scientific">Octadecabacter antarcticus 307</name>
    <dbReference type="NCBI Taxonomy" id="391626"/>
    <lineage>
        <taxon>Bacteria</taxon>
        <taxon>Pseudomonadati</taxon>
        <taxon>Pseudomonadota</taxon>
        <taxon>Alphaproteobacteria</taxon>
        <taxon>Rhodobacterales</taxon>
        <taxon>Roseobacteraceae</taxon>
        <taxon>Octadecabacter</taxon>
    </lineage>
</organism>
<evidence type="ECO:0000256" key="1">
    <source>
        <dbReference type="SAM" id="MobiDB-lite"/>
    </source>
</evidence>
<feature type="domain" description="Bacteriophage T5 Orf172 DNA-binding" evidence="2">
    <location>
        <begin position="219"/>
        <end position="287"/>
    </location>
</feature>
<feature type="region of interest" description="Disordered" evidence="1">
    <location>
        <begin position="165"/>
        <end position="206"/>
    </location>
</feature>
<dbReference type="STRING" id="391626.OAN307_c18810"/>
<dbReference type="HOGENOM" id="CLU_873874_0_0_5"/>
<dbReference type="RefSeq" id="WP_015499559.1">
    <property type="nucleotide sequence ID" value="NC_020911.1"/>
</dbReference>
<evidence type="ECO:0000259" key="2">
    <source>
        <dbReference type="Pfam" id="PF10544"/>
    </source>
</evidence>
<evidence type="ECO:0000313" key="5">
    <source>
        <dbReference type="Proteomes" id="UP000005307"/>
    </source>
</evidence>
<keyword evidence="5" id="KW-1185">Reference proteome</keyword>
<dbReference type="Pfam" id="PF10544">
    <property type="entry name" value="T5orf172"/>
    <property type="match status" value="1"/>
</dbReference>
<dbReference type="EMBL" id="CP003740">
    <property type="protein sequence ID" value="AGI67533.1"/>
    <property type="molecule type" value="Genomic_DNA"/>
</dbReference>
<sequence length="318" mass="35728">MKIATSVLNVGDGYSKAELAELFDEPKLANVREGWFQSDEQDFIPFFVTLNKEKADPSVAYNDYFEDGLFFWESQGLNTLESKWVKKFSAAEVTPLLFVREVAKVKNKTQKYIYAGRLVAPLVDETSSKPVKFTYLPTDLHSDVPEPLRSLVEWAPGQERRGELNADFAAKVEPKRKKRSKQPNTAAGTDDVVGGGYQPGPTPGEREYTVSAKDHEDWYVYVLLLSNNKAAKVGFSHEPKSRLKEYNHAILPEITGLSWRLAFTHRVQNAETAKRVEQYVLAKHAASQLQSNGEVLQNVDITELQLGIIGCAEALKFN</sequence>
<evidence type="ECO:0000259" key="3">
    <source>
        <dbReference type="Pfam" id="PF11907"/>
    </source>
</evidence>
<name>M9R6Z6_9RHOB</name>
<proteinExistence type="predicted"/>
<dbReference type="Proteomes" id="UP000005307">
    <property type="component" value="Chromosome"/>
</dbReference>
<protein>
    <submittedName>
        <fullName evidence="4">Uncharacterized protein</fullName>
    </submittedName>
</protein>